<dbReference type="PROSITE" id="PS50943">
    <property type="entry name" value="HTH_CROC1"/>
    <property type="match status" value="1"/>
</dbReference>
<sequence length="80" mass="9088">MSEAQYVDDYWTKIQKLIDKKGITASKLSHLAGFPDNGSIYALKSGRIKRPSFWMIMRIADALEVSTDELRPDKQGEKKA</sequence>
<dbReference type="Pfam" id="PF13443">
    <property type="entry name" value="HTH_26"/>
    <property type="match status" value="1"/>
</dbReference>
<dbReference type="InterPro" id="IPR001387">
    <property type="entry name" value="Cro/C1-type_HTH"/>
</dbReference>
<protein>
    <submittedName>
        <fullName evidence="2">Helix-turn-helix domain protein</fullName>
    </submittedName>
</protein>
<name>A0A422M1L9_LACPA</name>
<accession>A0A422M1L9</accession>
<organism evidence="2 3">
    <name type="scientific">Lacticaseibacillus paracasei</name>
    <name type="common">Lactobacillus paracasei</name>
    <dbReference type="NCBI Taxonomy" id="1597"/>
    <lineage>
        <taxon>Bacteria</taxon>
        <taxon>Bacillati</taxon>
        <taxon>Bacillota</taxon>
        <taxon>Bacilli</taxon>
        <taxon>Lactobacillales</taxon>
        <taxon>Lactobacillaceae</taxon>
        <taxon>Lacticaseibacillus</taxon>
    </lineage>
</organism>
<comment type="caution">
    <text evidence="2">The sequence shown here is derived from an EMBL/GenBank/DDBJ whole genome shotgun (WGS) entry which is preliminary data.</text>
</comment>
<dbReference type="SMART" id="SM00530">
    <property type="entry name" value="HTH_XRE"/>
    <property type="match status" value="1"/>
</dbReference>
<dbReference type="SUPFAM" id="SSF47413">
    <property type="entry name" value="lambda repressor-like DNA-binding domains"/>
    <property type="match status" value="1"/>
</dbReference>
<dbReference type="GO" id="GO:0003677">
    <property type="term" value="F:DNA binding"/>
    <property type="evidence" value="ECO:0007669"/>
    <property type="project" value="InterPro"/>
</dbReference>
<dbReference type="Proteomes" id="UP000284716">
    <property type="component" value="Unassembled WGS sequence"/>
</dbReference>
<dbReference type="CDD" id="cd00093">
    <property type="entry name" value="HTH_XRE"/>
    <property type="match status" value="1"/>
</dbReference>
<dbReference type="EMBL" id="LKFS01000071">
    <property type="protein sequence ID" value="RND80736.1"/>
    <property type="molecule type" value="Genomic_DNA"/>
</dbReference>
<evidence type="ECO:0000313" key="2">
    <source>
        <dbReference type="EMBL" id="RND80736.1"/>
    </source>
</evidence>
<reference evidence="2 3" key="1">
    <citation type="journal article" date="2018" name="Front. Microbiol.">
        <title>Conversion of Methionine to Cysteine in Lactobacillus paracasei Depends on the Highly Mobile cysK-ctl-cysE Gene Cluster.</title>
        <authorList>
            <person name="Wuthrich D."/>
            <person name="Irmler S."/>
            <person name="Berthoud H."/>
            <person name="Guggenbuhl B."/>
            <person name="Eugster E."/>
            <person name="Bruggmann R."/>
        </authorList>
    </citation>
    <scope>NUCLEOTIDE SEQUENCE [LARGE SCALE GENOMIC DNA]</scope>
    <source>
        <strain evidence="2 3">FAM18157</strain>
    </source>
</reference>
<evidence type="ECO:0000313" key="3">
    <source>
        <dbReference type="Proteomes" id="UP000284716"/>
    </source>
</evidence>
<dbReference type="Gene3D" id="1.10.260.40">
    <property type="entry name" value="lambda repressor-like DNA-binding domains"/>
    <property type="match status" value="1"/>
</dbReference>
<dbReference type="RefSeq" id="WP_016377657.1">
    <property type="nucleotide sequence ID" value="NZ_JAFEHL010000020.1"/>
</dbReference>
<evidence type="ECO:0000259" key="1">
    <source>
        <dbReference type="PROSITE" id="PS50943"/>
    </source>
</evidence>
<feature type="domain" description="HTH cro/C1-type" evidence="1">
    <location>
        <begin position="14"/>
        <end position="70"/>
    </location>
</feature>
<dbReference type="InterPro" id="IPR010982">
    <property type="entry name" value="Lambda_DNA-bd_dom_sf"/>
</dbReference>
<proteinExistence type="predicted"/>
<dbReference type="AlphaFoldDB" id="A0A422M1L9"/>
<gene>
    <name evidence="2" type="ORF">FAM18157_01721</name>
</gene>